<evidence type="ECO:0000256" key="2">
    <source>
        <dbReference type="ARBA" id="ARBA00004713"/>
    </source>
</evidence>
<organism evidence="10 11">
    <name type="scientific">Rhodobacter lacus</name>
    <dbReference type="NCBI Taxonomy" id="1641972"/>
    <lineage>
        <taxon>Bacteria</taxon>
        <taxon>Pseudomonadati</taxon>
        <taxon>Pseudomonadota</taxon>
        <taxon>Alphaproteobacteria</taxon>
        <taxon>Rhodobacterales</taxon>
        <taxon>Rhodobacter group</taxon>
        <taxon>Rhodobacter</taxon>
    </lineage>
</organism>
<sequence>MADTGRALGAAYLAASRLLAPLAPVLLQRRLEQGREIPGRWREKLGEPGLPRPAGRLVWLHAVGLGETMALRGLIAALETRAPDLAFLVTSSTRGSAEVFARDMGATTRHQFLPLDIAPYWARFLDHWRPDLAIWSEQDLWPGAMFSAAKAGVPQALVNARMNAHSYKKRRRLAPVYRAALRQLALTDAQDAATARHLAALGAENVTVSGSLKPAGPPLGADGAELARLQARLAGRRIWLAASSHPGDEAEALAALETAPAETLLILAPRFVERRGEIAADLAARGLPCAQRSKGELPAADTRVFLADTLGEMGLWYRLAEIALIGGGFRDAIGGHNPWEAVQLGCPVLHGPDTGNFRADYAALDAAGAARPVALGGLAAAMPPPAEAAEMAARARTLVGSAQTRVADLAARLTAVMEAGPCR</sequence>
<dbReference type="EMBL" id="JBHUIX010000011">
    <property type="protein sequence ID" value="MFD2174552.1"/>
    <property type="molecule type" value="Genomic_DNA"/>
</dbReference>
<comment type="pathway">
    <text evidence="2 8">Bacterial outer membrane biogenesis; LPS core biosynthesis.</text>
</comment>
<keyword evidence="11" id="KW-1185">Reference proteome</keyword>
<dbReference type="Gene3D" id="3.40.50.2000">
    <property type="entry name" value="Glycogen Phosphorylase B"/>
    <property type="match status" value="1"/>
</dbReference>
<proteinExistence type="inferred from homology"/>
<gene>
    <name evidence="10" type="ORF">ACFSM0_10650</name>
</gene>
<comment type="function">
    <text evidence="1 8">Involved in lipopolysaccharide (LPS) biosynthesis. Catalyzes the transfer of 3-deoxy-D-manno-octulosonate (Kdo) residue(s) from CMP-Kdo to lipid IV(A), the tetraacyldisaccharide-1,4'-bisphosphate precursor of lipid A.</text>
</comment>
<comment type="catalytic activity">
    <reaction evidence="7 8">
        <text>lipid IVA (E. coli) + CMP-3-deoxy-beta-D-manno-octulosonate = alpha-Kdo-(2-&gt;6)-lipid IVA (E. coli) + CMP + H(+)</text>
        <dbReference type="Rhea" id="RHEA:28066"/>
        <dbReference type="ChEBI" id="CHEBI:15378"/>
        <dbReference type="ChEBI" id="CHEBI:58603"/>
        <dbReference type="ChEBI" id="CHEBI:60364"/>
        <dbReference type="ChEBI" id="CHEBI:60377"/>
        <dbReference type="ChEBI" id="CHEBI:85987"/>
        <dbReference type="EC" id="2.4.99.12"/>
    </reaction>
</comment>
<comment type="caution">
    <text evidence="10">The sequence shown here is derived from an EMBL/GenBank/DDBJ whole genome shotgun (WGS) entry which is preliminary data.</text>
</comment>
<evidence type="ECO:0000256" key="5">
    <source>
        <dbReference type="ARBA" id="ARBA00022679"/>
    </source>
</evidence>
<dbReference type="PANTHER" id="PTHR42755:SF1">
    <property type="entry name" value="3-DEOXY-D-MANNO-OCTULOSONIC ACID TRANSFERASE, MITOCHONDRIAL-RELATED"/>
    <property type="match status" value="1"/>
</dbReference>
<evidence type="ECO:0000256" key="4">
    <source>
        <dbReference type="ARBA" id="ARBA00019077"/>
    </source>
</evidence>
<dbReference type="EC" id="2.4.99.12" evidence="3 8"/>
<evidence type="ECO:0000256" key="3">
    <source>
        <dbReference type="ARBA" id="ARBA00012621"/>
    </source>
</evidence>
<comment type="subcellular location">
    <subcellularLocation>
        <location evidence="8">Cell membrane</location>
    </subcellularLocation>
</comment>
<protein>
    <recommendedName>
        <fullName evidence="4 8">3-deoxy-D-manno-octulosonic acid transferase</fullName>
        <shortName evidence="8">Kdo transferase</shortName>
        <ecNumber evidence="3 8">2.4.99.12</ecNumber>
    </recommendedName>
    <alternativeName>
        <fullName evidence="6 8">Lipid IV(A) 3-deoxy-D-manno-octulosonic acid transferase</fullName>
    </alternativeName>
</protein>
<dbReference type="InterPro" id="IPR007507">
    <property type="entry name" value="Glycos_transf_N"/>
</dbReference>
<dbReference type="Proteomes" id="UP001597413">
    <property type="component" value="Unassembled WGS sequence"/>
</dbReference>
<reference evidence="11" key="1">
    <citation type="journal article" date="2019" name="Int. J. Syst. Evol. Microbiol.">
        <title>The Global Catalogue of Microorganisms (GCM) 10K type strain sequencing project: providing services to taxonomists for standard genome sequencing and annotation.</title>
        <authorList>
            <consortium name="The Broad Institute Genomics Platform"/>
            <consortium name="The Broad Institute Genome Sequencing Center for Infectious Disease"/>
            <person name="Wu L."/>
            <person name="Ma J."/>
        </authorList>
    </citation>
    <scope>NUCLEOTIDE SEQUENCE [LARGE SCALE GENOMIC DNA]</scope>
    <source>
        <strain evidence="11">CCUG 55131</strain>
    </source>
</reference>
<comment type="similarity">
    <text evidence="8">Belongs to the glycosyltransferase group 1 family.</text>
</comment>
<dbReference type="InterPro" id="IPR038107">
    <property type="entry name" value="Glycos_transf_N_sf"/>
</dbReference>
<feature type="domain" description="3-deoxy-D-manno-octulosonic-acid transferase N-terminal" evidence="9">
    <location>
        <begin position="40"/>
        <end position="213"/>
    </location>
</feature>
<dbReference type="InterPro" id="IPR039901">
    <property type="entry name" value="Kdotransferase"/>
</dbReference>
<dbReference type="SUPFAM" id="SSF53756">
    <property type="entry name" value="UDP-Glycosyltransferase/glycogen phosphorylase"/>
    <property type="match status" value="1"/>
</dbReference>
<evidence type="ECO:0000256" key="8">
    <source>
        <dbReference type="RuleBase" id="RU365103"/>
    </source>
</evidence>
<keyword evidence="8" id="KW-0472">Membrane</keyword>
<dbReference type="Gene3D" id="3.40.50.11720">
    <property type="entry name" value="3-Deoxy-D-manno-octulosonic-acid transferase, N-terminal domain"/>
    <property type="match status" value="1"/>
</dbReference>
<keyword evidence="5 8" id="KW-0808">Transferase</keyword>
<evidence type="ECO:0000313" key="11">
    <source>
        <dbReference type="Proteomes" id="UP001597413"/>
    </source>
</evidence>
<dbReference type="PANTHER" id="PTHR42755">
    <property type="entry name" value="3-DEOXY-MANNO-OCTULOSONATE CYTIDYLYLTRANSFERASE"/>
    <property type="match status" value="1"/>
</dbReference>
<evidence type="ECO:0000313" key="10">
    <source>
        <dbReference type="EMBL" id="MFD2174552.1"/>
    </source>
</evidence>
<evidence type="ECO:0000256" key="6">
    <source>
        <dbReference type="ARBA" id="ARBA00031445"/>
    </source>
</evidence>
<dbReference type="GO" id="GO:0016740">
    <property type="term" value="F:transferase activity"/>
    <property type="evidence" value="ECO:0007669"/>
    <property type="project" value="UniProtKB-KW"/>
</dbReference>
<keyword evidence="8" id="KW-0448">Lipopolysaccharide biosynthesis</keyword>
<evidence type="ECO:0000259" key="9">
    <source>
        <dbReference type="Pfam" id="PF04413"/>
    </source>
</evidence>
<name>A0ABW5A8G3_9RHOB</name>
<keyword evidence="8" id="KW-1003">Cell membrane</keyword>
<dbReference type="Pfam" id="PF04413">
    <property type="entry name" value="Glycos_transf_N"/>
    <property type="match status" value="1"/>
</dbReference>
<evidence type="ECO:0000256" key="7">
    <source>
        <dbReference type="ARBA" id="ARBA00049183"/>
    </source>
</evidence>
<dbReference type="RefSeq" id="WP_377390136.1">
    <property type="nucleotide sequence ID" value="NZ_JBHUIX010000011.1"/>
</dbReference>
<accession>A0ABW5A8G3</accession>
<evidence type="ECO:0000256" key="1">
    <source>
        <dbReference type="ARBA" id="ARBA00003394"/>
    </source>
</evidence>